<organism evidence="6 7">
    <name type="scientific">Streptomyces palmae</name>
    <dbReference type="NCBI Taxonomy" id="1701085"/>
    <lineage>
        <taxon>Bacteria</taxon>
        <taxon>Bacillati</taxon>
        <taxon>Actinomycetota</taxon>
        <taxon>Actinomycetes</taxon>
        <taxon>Kitasatosporales</taxon>
        <taxon>Streptomycetaceae</taxon>
        <taxon>Streptomyces</taxon>
    </lineage>
</organism>
<keyword evidence="2" id="KW-1015">Disulfide bond</keyword>
<dbReference type="GO" id="GO:0004252">
    <property type="term" value="F:serine-type endopeptidase activity"/>
    <property type="evidence" value="ECO:0007669"/>
    <property type="project" value="InterPro"/>
</dbReference>
<dbReference type="PANTHER" id="PTHR24276">
    <property type="entry name" value="POLYSERASE-RELATED"/>
    <property type="match status" value="1"/>
</dbReference>
<evidence type="ECO:0000256" key="1">
    <source>
        <dbReference type="ARBA" id="ARBA00007664"/>
    </source>
</evidence>
<dbReference type="Gene3D" id="2.40.10.10">
    <property type="entry name" value="Trypsin-like serine proteases"/>
    <property type="match status" value="1"/>
</dbReference>
<dbReference type="InterPro" id="IPR009003">
    <property type="entry name" value="Peptidase_S1_PA"/>
</dbReference>
<dbReference type="PROSITE" id="PS50240">
    <property type="entry name" value="TRYPSIN_DOM"/>
    <property type="match status" value="1"/>
</dbReference>
<comment type="similarity">
    <text evidence="1">Belongs to the peptidase S1 family.</text>
</comment>
<dbReference type="OrthoDB" id="1496095at2"/>
<dbReference type="PRINTS" id="PR00722">
    <property type="entry name" value="CHYMOTRYPSIN"/>
</dbReference>
<comment type="caution">
    <text evidence="6">The sequence shown here is derived from an EMBL/GenBank/DDBJ whole genome shotgun (WGS) entry which is preliminary data.</text>
</comment>
<dbReference type="Proteomes" id="UP000297948">
    <property type="component" value="Unassembled WGS sequence"/>
</dbReference>
<dbReference type="SUPFAM" id="SSF50494">
    <property type="entry name" value="Trypsin-like serine proteases"/>
    <property type="match status" value="1"/>
</dbReference>
<dbReference type="InterPro" id="IPR018114">
    <property type="entry name" value="TRYPSIN_HIS"/>
</dbReference>
<evidence type="ECO:0000256" key="4">
    <source>
        <dbReference type="SAM" id="SignalP"/>
    </source>
</evidence>
<dbReference type="EMBL" id="SRID01000022">
    <property type="protein sequence ID" value="TGB16909.1"/>
    <property type="molecule type" value="Genomic_DNA"/>
</dbReference>
<evidence type="ECO:0000259" key="5">
    <source>
        <dbReference type="PROSITE" id="PS50240"/>
    </source>
</evidence>
<dbReference type="InterPro" id="IPR043504">
    <property type="entry name" value="Peptidase_S1_PA_chymotrypsin"/>
</dbReference>
<dbReference type="PROSITE" id="PS00134">
    <property type="entry name" value="TRYPSIN_HIS"/>
    <property type="match status" value="1"/>
</dbReference>
<dbReference type="SMART" id="SM00020">
    <property type="entry name" value="Tryp_SPc"/>
    <property type="match status" value="1"/>
</dbReference>
<feature type="domain" description="Peptidase S1" evidence="5">
    <location>
        <begin position="35"/>
        <end position="272"/>
    </location>
</feature>
<dbReference type="AlphaFoldDB" id="A0A4Z0HBZ5"/>
<name>A0A4Z0HBZ5_9ACTN</name>
<dbReference type="PANTHER" id="PTHR24276:SF98">
    <property type="entry name" value="FI18310P1-RELATED"/>
    <property type="match status" value="1"/>
</dbReference>
<keyword evidence="3" id="KW-0720">Serine protease</keyword>
<feature type="signal peptide" evidence="4">
    <location>
        <begin position="1"/>
        <end position="31"/>
    </location>
</feature>
<keyword evidence="3 6" id="KW-0645">Protease</keyword>
<dbReference type="GO" id="GO:0006508">
    <property type="term" value="P:proteolysis"/>
    <property type="evidence" value="ECO:0007669"/>
    <property type="project" value="UniProtKB-KW"/>
</dbReference>
<feature type="chain" id="PRO_5021199780" evidence="4">
    <location>
        <begin position="32"/>
        <end position="272"/>
    </location>
</feature>
<dbReference type="Pfam" id="PF00089">
    <property type="entry name" value="Trypsin"/>
    <property type="match status" value="1"/>
</dbReference>
<dbReference type="CDD" id="cd00190">
    <property type="entry name" value="Tryp_SPc"/>
    <property type="match status" value="1"/>
</dbReference>
<accession>A0A4Z0HBZ5</accession>
<dbReference type="FunFam" id="2.40.10.10:FF:000002">
    <property type="entry name" value="Transmembrane protease serine"/>
    <property type="match status" value="1"/>
</dbReference>
<keyword evidence="7" id="KW-1185">Reference proteome</keyword>
<dbReference type="InterPro" id="IPR001314">
    <property type="entry name" value="Peptidase_S1A"/>
</dbReference>
<reference evidence="6 7" key="1">
    <citation type="submission" date="2019-03" db="EMBL/GenBank/DDBJ databases">
        <authorList>
            <person name="Gonzalez-Pimentel J.L."/>
        </authorList>
    </citation>
    <scope>NUCLEOTIDE SEQUENCE [LARGE SCALE GENOMIC DNA]</scope>
    <source>
        <strain evidence="6 7">JCM 31289</strain>
    </source>
</reference>
<dbReference type="PROSITE" id="PS00135">
    <property type="entry name" value="TRYPSIN_SER"/>
    <property type="match status" value="1"/>
</dbReference>
<evidence type="ECO:0000313" key="7">
    <source>
        <dbReference type="Proteomes" id="UP000297948"/>
    </source>
</evidence>
<proteinExistence type="inferred from homology"/>
<keyword evidence="3" id="KW-0378">Hydrolase</keyword>
<dbReference type="RefSeq" id="WP_135337603.1">
    <property type="nucleotide sequence ID" value="NZ_JBHLTX010000025.1"/>
</dbReference>
<evidence type="ECO:0000256" key="2">
    <source>
        <dbReference type="ARBA" id="ARBA00023157"/>
    </source>
</evidence>
<dbReference type="InterPro" id="IPR001254">
    <property type="entry name" value="Trypsin_dom"/>
</dbReference>
<sequence>MRFRPLSTTACVAALAGATALLGTAIGPASADRAIVGGRSVRIADAPWMVAVASRDRFGDTRSGQFCGGVAINRTTVVTAAHCMRPEVLGVDWRTVPDLRVLVGRNDLGRPGGGELPVRRVWVNPDYDRVSHSGDIAVLKVGGPLVPLPAAKEGDRAYQPGTTAEVYGWGDTRGDGSYARTLHAAEVRVLSDKECAEAYPEVRGGTYRAKVMLCAGAPEGGRDACQGDSGGPLVARGRLIGLVSWGTGCGEAGSPGVYTRISAVEPLVRAHS</sequence>
<protein>
    <submittedName>
        <fullName evidence="6">Serine protease</fullName>
    </submittedName>
</protein>
<dbReference type="InterPro" id="IPR050430">
    <property type="entry name" value="Peptidase_S1"/>
</dbReference>
<gene>
    <name evidence="6" type="ORF">E4099_04460</name>
</gene>
<keyword evidence="4" id="KW-0732">Signal</keyword>
<evidence type="ECO:0000256" key="3">
    <source>
        <dbReference type="RuleBase" id="RU363034"/>
    </source>
</evidence>
<evidence type="ECO:0000313" key="6">
    <source>
        <dbReference type="EMBL" id="TGB16909.1"/>
    </source>
</evidence>
<dbReference type="InterPro" id="IPR033116">
    <property type="entry name" value="TRYPSIN_SER"/>
</dbReference>